<dbReference type="EMBL" id="MDYX01000024">
    <property type="protein sequence ID" value="KAF9629306.1"/>
    <property type="molecule type" value="Genomic_DNA"/>
</dbReference>
<keyword evidence="10 14" id="KW-0472">Membrane</keyword>
<keyword evidence="9 14" id="KW-0443">Lipid metabolism</keyword>
<feature type="compositionally biased region" description="Polar residues" evidence="15">
    <location>
        <begin position="433"/>
        <end position="454"/>
    </location>
</feature>
<evidence type="ECO:0000256" key="9">
    <source>
        <dbReference type="ARBA" id="ARBA00023098"/>
    </source>
</evidence>
<comment type="similarity">
    <text evidence="3 14">Belongs to the very long-chain fatty acids dehydratase HACD family.</text>
</comment>
<dbReference type="PANTHER" id="PTHR11035:SF3">
    <property type="entry name" value="VERY-LONG-CHAIN (3R)-3-HYDROXYACYL-COA DEHYDRATASE"/>
    <property type="match status" value="1"/>
</dbReference>
<feature type="transmembrane region" description="Helical" evidence="14">
    <location>
        <begin position="640"/>
        <end position="661"/>
    </location>
</feature>
<comment type="caution">
    <text evidence="14">Lacks conserved residue(s) required for the propagation of feature annotation.</text>
</comment>
<evidence type="ECO:0000256" key="4">
    <source>
        <dbReference type="ARBA" id="ARBA00013122"/>
    </source>
</evidence>
<evidence type="ECO:0000256" key="7">
    <source>
        <dbReference type="ARBA" id="ARBA00022832"/>
    </source>
</evidence>
<feature type="compositionally biased region" description="Basic and acidic residues" evidence="15">
    <location>
        <begin position="50"/>
        <end position="63"/>
    </location>
</feature>
<evidence type="ECO:0000256" key="13">
    <source>
        <dbReference type="ARBA" id="ARBA00036671"/>
    </source>
</evidence>
<evidence type="ECO:0000256" key="12">
    <source>
        <dbReference type="ARBA" id="ARBA00023239"/>
    </source>
</evidence>
<gene>
    <name evidence="16" type="ORF">BFW01_g10509</name>
</gene>
<proteinExistence type="inferred from homology"/>
<feature type="region of interest" description="Disordered" evidence="15">
    <location>
        <begin position="275"/>
        <end position="301"/>
    </location>
</feature>
<evidence type="ECO:0000256" key="8">
    <source>
        <dbReference type="ARBA" id="ARBA00022989"/>
    </source>
</evidence>
<keyword evidence="7 14" id="KW-0276">Fatty acid metabolism</keyword>
<dbReference type="PANTHER" id="PTHR11035">
    <property type="entry name" value="VERY-LONG-CHAIN (3R)-3-HYDROXYACYL-COA DEHYDRATASE"/>
    <property type="match status" value="1"/>
</dbReference>
<name>A0A8H7IPN0_9PEZI</name>
<reference evidence="16" key="2">
    <citation type="journal article" date="2018" name="DNA Res.">
        <title>Comparative genome and transcriptome analyses reveal adaptations to opportunistic infections in woody plant degrading pathogens of Botryosphaeriaceae.</title>
        <authorList>
            <person name="Yan J.Y."/>
            <person name="Zhao W.S."/>
            <person name="Chen Z."/>
            <person name="Xing Q.K."/>
            <person name="Zhang W."/>
            <person name="Chethana K.W.T."/>
            <person name="Xue M.F."/>
            <person name="Xu J.P."/>
            <person name="Phillips A.J.L."/>
            <person name="Wang Y."/>
            <person name="Liu J.H."/>
            <person name="Liu M."/>
            <person name="Zhou Y."/>
            <person name="Jayawardena R.S."/>
            <person name="Manawasinghe I.S."/>
            <person name="Huang J.B."/>
            <person name="Qiao G.H."/>
            <person name="Fu C.Y."/>
            <person name="Guo F.F."/>
            <person name="Dissanayake A.J."/>
            <person name="Peng Y.L."/>
            <person name="Hyde K.D."/>
            <person name="Li X.H."/>
        </authorList>
    </citation>
    <scope>NUCLEOTIDE SEQUENCE</scope>
    <source>
        <strain evidence="16">CSS-01s</strain>
    </source>
</reference>
<evidence type="ECO:0000256" key="2">
    <source>
        <dbReference type="ARBA" id="ARBA00005194"/>
    </source>
</evidence>
<dbReference type="GO" id="GO:0030148">
    <property type="term" value="P:sphingolipid biosynthetic process"/>
    <property type="evidence" value="ECO:0007669"/>
    <property type="project" value="TreeGrafter"/>
</dbReference>
<comment type="catalytic activity">
    <reaction evidence="13 14">
        <text>a very-long-chain (3R)-3-hydroxyacyl-CoA = a very-long-chain (2E)-enoyl-CoA + H2O</text>
        <dbReference type="Rhea" id="RHEA:45812"/>
        <dbReference type="ChEBI" id="CHEBI:15377"/>
        <dbReference type="ChEBI" id="CHEBI:83728"/>
        <dbReference type="ChEBI" id="CHEBI:85440"/>
        <dbReference type="EC" id="4.2.1.134"/>
    </reaction>
</comment>
<dbReference type="GO" id="GO:0005789">
    <property type="term" value="C:endoplasmic reticulum membrane"/>
    <property type="evidence" value="ECO:0007669"/>
    <property type="project" value="UniProtKB-SubCell"/>
</dbReference>
<comment type="function">
    <text evidence="14">Catalyzes the third of the four reactions of the long-chain fatty acids elongation cycle. This endoplasmic reticulum-bound enzymatic process, allows the addition of two carbons to the chain of long- and very long-chain fatty acids/VLCFAs per cycle. This enzyme catalyzes the dehydration of the 3-hydroxyacyl-CoA intermediate into trans-2,3-enoyl-CoA, within each cycle of fatty acid elongation. Thereby, it participates to the production of VLCFAs of different chain lengths that are involved in multiple biological processes as precursors of membrane lipids and lipid mediators.</text>
</comment>
<comment type="subcellular location">
    <subcellularLocation>
        <location evidence="14">Endoplasmic reticulum membrane</location>
        <topology evidence="14">Multi-pass membrane protein</topology>
    </subcellularLocation>
    <subcellularLocation>
        <location evidence="1">Membrane</location>
        <topology evidence="1">Multi-pass membrane protein</topology>
    </subcellularLocation>
</comment>
<dbReference type="GO" id="GO:0102158">
    <property type="term" value="F:very-long-chain (3R)-3-hydroxyacyl-CoA dehydratase activity"/>
    <property type="evidence" value="ECO:0007669"/>
    <property type="project" value="UniProtKB-EC"/>
</dbReference>
<evidence type="ECO:0000313" key="17">
    <source>
        <dbReference type="Proteomes" id="UP000627934"/>
    </source>
</evidence>
<protein>
    <recommendedName>
        <fullName evidence="4 14">Very-long-chain (3R)-3-hydroxyacyl-CoA dehydratase</fullName>
        <ecNumber evidence="4 14">4.2.1.134</ecNumber>
    </recommendedName>
</protein>
<evidence type="ECO:0000313" key="16">
    <source>
        <dbReference type="EMBL" id="KAF9629306.1"/>
    </source>
</evidence>
<keyword evidence="12 14" id="KW-0456">Lyase</keyword>
<feature type="transmembrane region" description="Helical" evidence="14">
    <location>
        <begin position="673"/>
        <end position="693"/>
    </location>
</feature>
<keyword evidence="8 14" id="KW-1133">Transmembrane helix</keyword>
<evidence type="ECO:0000256" key="6">
    <source>
        <dbReference type="ARBA" id="ARBA00022692"/>
    </source>
</evidence>
<evidence type="ECO:0000256" key="3">
    <source>
        <dbReference type="ARBA" id="ARBA00007811"/>
    </source>
</evidence>
<feature type="compositionally biased region" description="Basic and acidic residues" evidence="15">
    <location>
        <begin position="288"/>
        <end position="297"/>
    </location>
</feature>
<dbReference type="AlphaFoldDB" id="A0A8H7IPN0"/>
<dbReference type="InterPro" id="IPR007482">
    <property type="entry name" value="Tyr_Pase-like_PTPLA"/>
</dbReference>
<dbReference type="Proteomes" id="UP000627934">
    <property type="component" value="Unassembled WGS sequence"/>
</dbReference>
<accession>A0A8H7IPN0</accession>
<dbReference type="EC" id="4.2.1.134" evidence="4 14"/>
<reference evidence="16" key="1">
    <citation type="submission" date="2016-08" db="EMBL/GenBank/DDBJ databases">
        <authorList>
            <person name="Yan J."/>
        </authorList>
    </citation>
    <scope>NUCLEOTIDE SEQUENCE</scope>
    <source>
        <strain evidence="16">CSS-01s</strain>
    </source>
</reference>
<keyword evidence="14" id="KW-0256">Endoplasmic reticulum</keyword>
<dbReference type="GO" id="GO:0030497">
    <property type="term" value="P:fatty acid elongation"/>
    <property type="evidence" value="ECO:0007669"/>
    <property type="project" value="TreeGrafter"/>
</dbReference>
<feature type="compositionally biased region" description="Low complexity" evidence="15">
    <location>
        <begin position="80"/>
        <end position="99"/>
    </location>
</feature>
<evidence type="ECO:0000256" key="1">
    <source>
        <dbReference type="ARBA" id="ARBA00004141"/>
    </source>
</evidence>
<dbReference type="Pfam" id="PF04387">
    <property type="entry name" value="PTPLA"/>
    <property type="match status" value="1"/>
</dbReference>
<comment type="caution">
    <text evidence="16">The sequence shown here is derived from an EMBL/GenBank/DDBJ whole genome shotgun (WGS) entry which is preliminary data.</text>
</comment>
<evidence type="ECO:0000256" key="14">
    <source>
        <dbReference type="RuleBase" id="RU363109"/>
    </source>
</evidence>
<evidence type="ECO:0000256" key="5">
    <source>
        <dbReference type="ARBA" id="ARBA00022516"/>
    </source>
</evidence>
<evidence type="ECO:0000256" key="15">
    <source>
        <dbReference type="SAM" id="MobiDB-lite"/>
    </source>
</evidence>
<dbReference type="GO" id="GO:0042761">
    <property type="term" value="P:very long-chain fatty acid biosynthetic process"/>
    <property type="evidence" value="ECO:0007669"/>
    <property type="project" value="TreeGrafter"/>
</dbReference>
<feature type="region of interest" description="Disordered" evidence="15">
    <location>
        <begin position="422"/>
        <end position="454"/>
    </location>
</feature>
<feature type="transmembrane region" description="Helical" evidence="14">
    <location>
        <begin position="472"/>
        <end position="495"/>
    </location>
</feature>
<evidence type="ECO:0000256" key="10">
    <source>
        <dbReference type="ARBA" id="ARBA00023136"/>
    </source>
</evidence>
<keyword evidence="11 14" id="KW-0275">Fatty acid biosynthesis</keyword>
<sequence length="711" mass="77576">MDSTNPPNGWPHHRIPKVRADSSVPSAAQIAQERLPLTTRQKLTALPAQRSHDEMQRGHRESSDQASLRRPAPFHRRANSPPSASSTTPPHAPQHPQTSGLHLPPLRHRFAGDGFDFRRPAMSTPAASSHRPPADVIDLTSEDDAALADSSATPIAPPVQSARASRPPRFAREIIDLSDDTPAHPPPPPPAQNAAPSSPEVEFVSSRTIPGRRRAPATAVDLTDVEDDFEFEMFFADFGARHGVNRAPPGDGGFRTRSRRNSPVHRRLMHILGERTSVQQHQHQRLRERRDQRDTRPRTSQRAPYIQRLIGRDPDGLLELNNAHTGFLGPGVMNYGAAAFDLGLERETTPTYEAPPKAPSGFTRSPEEGDALACPNCDAELCAGAEGDEKRQVWVIRACGHLPSSRATSIAHTASLSLTTTNNPIGLGAETTPPITRSSEPTMSSTAPTTKPKAGTSTVAQTYLLSYNAASALLWTAVLGRVVLLVPLVGLTNVFGGVDDFVRWVQTLALAEVGHAAFGVWSVGRVVEEDMGEIGVQDNRCTGEQRDEKMALGEEIACRYADHGVLSPGIVRAPLLTTLMQVASRLLLVWGIAYPFPQSTAHSPAFAGMLLAWSVTEVIRYSYFVFLLGSGKVPAVLSWLRYNTFYVLYPLGISCECWLVYKATGPAAELNPLIAYGLWAVLAIYVPGSYILYSHMMAQRRRVMRGKKRAD</sequence>
<dbReference type="UniPathway" id="UPA00094"/>
<keyword evidence="6 14" id="KW-0812">Transmembrane</keyword>
<keyword evidence="5 14" id="KW-0444">Lipid biosynthesis</keyword>
<organism evidence="16 17">
    <name type="scientific">Lasiodiplodia theobromae</name>
    <dbReference type="NCBI Taxonomy" id="45133"/>
    <lineage>
        <taxon>Eukaryota</taxon>
        <taxon>Fungi</taxon>
        <taxon>Dikarya</taxon>
        <taxon>Ascomycota</taxon>
        <taxon>Pezizomycotina</taxon>
        <taxon>Dothideomycetes</taxon>
        <taxon>Dothideomycetes incertae sedis</taxon>
        <taxon>Botryosphaeriales</taxon>
        <taxon>Botryosphaeriaceae</taxon>
        <taxon>Lasiodiplodia</taxon>
    </lineage>
</organism>
<evidence type="ECO:0000256" key="11">
    <source>
        <dbReference type="ARBA" id="ARBA00023160"/>
    </source>
</evidence>
<comment type="pathway">
    <text evidence="2 14">Lipid metabolism; fatty acid biosynthesis.</text>
</comment>
<feature type="region of interest" description="Disordered" evidence="15">
    <location>
        <begin position="1"/>
        <end position="215"/>
    </location>
</feature>